<organism evidence="2 3">
    <name type="scientific">Gigaspora margarita</name>
    <dbReference type="NCBI Taxonomy" id="4874"/>
    <lineage>
        <taxon>Eukaryota</taxon>
        <taxon>Fungi</taxon>
        <taxon>Fungi incertae sedis</taxon>
        <taxon>Mucoromycota</taxon>
        <taxon>Glomeromycotina</taxon>
        <taxon>Glomeromycetes</taxon>
        <taxon>Diversisporales</taxon>
        <taxon>Gigasporaceae</taxon>
        <taxon>Gigaspora</taxon>
    </lineage>
</organism>
<keyword evidence="3" id="KW-1185">Reference proteome</keyword>
<name>A0ABN7UKS5_GIGMA</name>
<evidence type="ECO:0000313" key="3">
    <source>
        <dbReference type="Proteomes" id="UP000789901"/>
    </source>
</evidence>
<dbReference type="Proteomes" id="UP000789901">
    <property type="component" value="Unassembled WGS sequence"/>
</dbReference>
<keyword evidence="1" id="KW-0175">Coiled coil</keyword>
<comment type="caution">
    <text evidence="2">The sequence shown here is derived from an EMBL/GenBank/DDBJ whole genome shotgun (WGS) entry which is preliminary data.</text>
</comment>
<sequence length="144" mass="17147">MVQIDIPHNLVEKLEIVKGDDITYPLYLTIDISQKKLVRGAYTIDNEEEVFIDKPVSEKNVEKELVKRLKELEILREQVKELEDLKHKKVSLEKKVNNLEKDNLEKDEENERLEGFYEWLKSEFYIVDENLATREKARIKPNPH</sequence>
<gene>
    <name evidence="2" type="ORF">GMARGA_LOCUS7345</name>
</gene>
<evidence type="ECO:0000313" key="2">
    <source>
        <dbReference type="EMBL" id="CAG8610783.1"/>
    </source>
</evidence>
<reference evidence="2 3" key="1">
    <citation type="submission" date="2021-06" db="EMBL/GenBank/DDBJ databases">
        <authorList>
            <person name="Kallberg Y."/>
            <person name="Tangrot J."/>
            <person name="Rosling A."/>
        </authorList>
    </citation>
    <scope>NUCLEOTIDE SEQUENCE [LARGE SCALE GENOMIC DNA]</scope>
    <source>
        <strain evidence="2 3">120-4 pot B 10/14</strain>
    </source>
</reference>
<dbReference type="EMBL" id="CAJVQB010003530">
    <property type="protein sequence ID" value="CAG8610783.1"/>
    <property type="molecule type" value="Genomic_DNA"/>
</dbReference>
<protein>
    <submittedName>
        <fullName evidence="2">37897_t:CDS:1</fullName>
    </submittedName>
</protein>
<evidence type="ECO:0000256" key="1">
    <source>
        <dbReference type="SAM" id="Coils"/>
    </source>
</evidence>
<proteinExistence type="predicted"/>
<accession>A0ABN7UKS5</accession>
<feature type="coiled-coil region" evidence="1">
    <location>
        <begin position="58"/>
        <end position="112"/>
    </location>
</feature>